<evidence type="ECO:0000313" key="6">
    <source>
        <dbReference type="Proteomes" id="UP001138708"/>
    </source>
</evidence>
<comment type="caution">
    <text evidence="3">The sequence shown here is derived from an EMBL/GenBank/DDBJ whole genome shotgun (WGS) entry which is preliminary data.</text>
</comment>
<evidence type="ECO:0000256" key="1">
    <source>
        <dbReference type="SAM" id="MobiDB-lite"/>
    </source>
</evidence>
<dbReference type="Pfam" id="PF01425">
    <property type="entry name" value="Amidase"/>
    <property type="match status" value="1"/>
</dbReference>
<dbReference type="AlphaFoldDB" id="A0A9X9WGE3"/>
<dbReference type="InterPro" id="IPR023631">
    <property type="entry name" value="Amidase_dom"/>
</dbReference>
<keyword evidence="5" id="KW-1185">Reference proteome</keyword>
<sequence length="463" mass="48651">MAAYSPRDFRALAFHQAARAFAEGADTPRAFLERCLETIAAHEPVVRAWVVLNQAGARDAADASAARWKAGRPLSPIDGMPIGIKDLLETRDMPTQMGCRAYRGNFPKRDNAAVWAVREAGAIILGKTVTTELGGAHPGPTTNPFEQGRTPGGSSSGSAAAVAARMVPAAIGTQVGGSIIRPASYCGNFALKPTQGGINRGERQATSMSTSGVHAGSIEDMWQVAIEIAKRAGGDPGRPGLFGPSTPPEARRPAVIGVMETEGWAGLDAASKVAFEQVVDRLRAQGVTVLRRGDHPLLETFEASLTGVQAMTSAITGWENHWLFRNLVAQDPDGISARSKAVLTMASKMTPEDYRLRLLQREEIRARHAALAPVVDALIAPASPGPAPLWAGEVPGQPLVPRPTGDAVFNTPSSGIGAPAVTVPLTSVGGMPMGIQVMAQPHMDAQATAIARWMVETLDPVVA</sequence>
<dbReference type="InterPro" id="IPR036928">
    <property type="entry name" value="AS_sf"/>
</dbReference>
<dbReference type="Proteomes" id="UP000746741">
    <property type="component" value="Unassembled WGS sequence"/>
</dbReference>
<dbReference type="SUPFAM" id="SSF75304">
    <property type="entry name" value="Amidase signature (AS) enzymes"/>
    <property type="match status" value="1"/>
</dbReference>
<evidence type="ECO:0000313" key="4">
    <source>
        <dbReference type="EMBL" id="NKE16304.1"/>
    </source>
</evidence>
<feature type="domain" description="Amidase" evidence="2">
    <location>
        <begin position="32"/>
        <end position="446"/>
    </location>
</feature>
<dbReference type="Proteomes" id="UP001138708">
    <property type="component" value="Unassembled WGS sequence"/>
</dbReference>
<dbReference type="RefSeq" id="WP_168039677.1">
    <property type="nucleotide sequence ID" value="NZ_JAAEDK010000016.1"/>
</dbReference>
<dbReference type="EMBL" id="JAAEDK010000016">
    <property type="protein sequence ID" value="MBR0659403.1"/>
    <property type="molecule type" value="Genomic_DNA"/>
</dbReference>
<organism evidence="3 6">
    <name type="scientific">Neoroseomonas oryzicola</name>
    <dbReference type="NCBI Taxonomy" id="535904"/>
    <lineage>
        <taxon>Bacteria</taxon>
        <taxon>Pseudomonadati</taxon>
        <taxon>Pseudomonadota</taxon>
        <taxon>Alphaproteobacteria</taxon>
        <taxon>Acetobacterales</taxon>
        <taxon>Acetobacteraceae</taxon>
        <taxon>Neoroseomonas</taxon>
    </lineage>
</organism>
<dbReference type="EMBL" id="JAAVUP010000001">
    <property type="protein sequence ID" value="NKE16304.1"/>
    <property type="molecule type" value="Genomic_DNA"/>
</dbReference>
<dbReference type="PANTHER" id="PTHR11895:SF151">
    <property type="entry name" value="GLUTAMYL-TRNA(GLN) AMIDOTRANSFERASE SUBUNIT A"/>
    <property type="match status" value="1"/>
</dbReference>
<dbReference type="GO" id="GO:0003824">
    <property type="term" value="F:catalytic activity"/>
    <property type="evidence" value="ECO:0007669"/>
    <property type="project" value="InterPro"/>
</dbReference>
<reference evidence="4 5" key="2">
    <citation type="submission" date="2020-02" db="EMBL/GenBank/DDBJ databases">
        <authorList>
            <person name="Sun Q."/>
            <person name="Inoue M."/>
        </authorList>
    </citation>
    <scope>NUCLEOTIDE SEQUENCE [LARGE SCALE GENOMIC DNA]</scope>
    <source>
        <strain evidence="4 5">KCTC 22478</strain>
    </source>
</reference>
<evidence type="ECO:0000313" key="3">
    <source>
        <dbReference type="EMBL" id="MBR0659403.1"/>
    </source>
</evidence>
<feature type="region of interest" description="Disordered" evidence="1">
    <location>
        <begin position="133"/>
        <end position="157"/>
    </location>
</feature>
<dbReference type="Gene3D" id="3.90.1300.10">
    <property type="entry name" value="Amidase signature (AS) domain"/>
    <property type="match status" value="1"/>
</dbReference>
<evidence type="ECO:0000313" key="5">
    <source>
        <dbReference type="Proteomes" id="UP000746741"/>
    </source>
</evidence>
<name>A0A9X9WGE3_9PROT</name>
<protein>
    <submittedName>
        <fullName evidence="3">Amidase</fullName>
    </submittedName>
</protein>
<proteinExistence type="predicted"/>
<dbReference type="PANTHER" id="PTHR11895">
    <property type="entry name" value="TRANSAMIDASE"/>
    <property type="match status" value="1"/>
</dbReference>
<accession>A0A9X9WGE3</accession>
<evidence type="ECO:0000259" key="2">
    <source>
        <dbReference type="Pfam" id="PF01425"/>
    </source>
</evidence>
<gene>
    <name evidence="4" type="ORF">GWK15_05070</name>
    <name evidence="3" type="ORF">GXW75_09105</name>
</gene>
<dbReference type="InterPro" id="IPR000120">
    <property type="entry name" value="Amidase"/>
</dbReference>
<reference evidence="3" key="1">
    <citation type="submission" date="2020-01" db="EMBL/GenBank/DDBJ databases">
        <authorList>
            <person name="Rat A."/>
        </authorList>
    </citation>
    <scope>NUCLEOTIDE SEQUENCE</scope>
    <source>
        <strain evidence="3">LMG 31161</strain>
    </source>
</reference>
<reference evidence="3" key="3">
    <citation type="journal article" date="2021" name="Syst. Appl. Microbiol.">
        <title>Roseomonas hellenica sp. nov., isolated from roots of wild-growing Alkanna tinctoria.</title>
        <authorList>
            <person name="Rat A."/>
            <person name="Naranjo H.D."/>
            <person name="Lebbe L."/>
            <person name="Cnockaert M."/>
            <person name="Krigas N."/>
            <person name="Grigoriadou K."/>
            <person name="Maloupa E."/>
            <person name="Willems A."/>
        </authorList>
    </citation>
    <scope>NUCLEOTIDE SEQUENCE</scope>
    <source>
        <strain evidence="3">LMG 31161</strain>
    </source>
</reference>